<proteinExistence type="inferred from homology"/>
<dbReference type="InterPro" id="IPR036291">
    <property type="entry name" value="NAD(P)-bd_dom_sf"/>
</dbReference>
<keyword evidence="5" id="KW-1185">Reference proteome</keyword>
<dbReference type="PANTHER" id="PTHR44196">
    <property type="entry name" value="DEHYDROGENASE/REDUCTASE SDR FAMILY MEMBER 7B"/>
    <property type="match status" value="1"/>
</dbReference>
<dbReference type="EMBL" id="MQVR01000065">
    <property type="protein sequence ID" value="OKL53377.1"/>
    <property type="molecule type" value="Genomic_DNA"/>
</dbReference>
<keyword evidence="2" id="KW-0560">Oxidoreductase</keyword>
<evidence type="ECO:0000256" key="2">
    <source>
        <dbReference type="ARBA" id="ARBA00023002"/>
    </source>
</evidence>
<evidence type="ECO:0000256" key="3">
    <source>
        <dbReference type="SAM" id="MobiDB-lite"/>
    </source>
</evidence>
<dbReference type="AlphaFoldDB" id="A0A1Q5Q0P4"/>
<dbReference type="PANTHER" id="PTHR44196:SF2">
    <property type="entry name" value="SHORT-CHAIN DEHYDROGENASE-RELATED"/>
    <property type="match status" value="1"/>
</dbReference>
<accession>A0A1Q5Q0P4</accession>
<dbReference type="RefSeq" id="WP_073717165.1">
    <property type="nucleotide sequence ID" value="NZ_MQVR01000065.1"/>
</dbReference>
<protein>
    <recommendedName>
        <fullName evidence="6">Short-chain dehydrogenase</fullName>
    </recommendedName>
</protein>
<evidence type="ECO:0008006" key="6">
    <source>
        <dbReference type="Google" id="ProtNLM"/>
    </source>
</evidence>
<evidence type="ECO:0000313" key="5">
    <source>
        <dbReference type="Proteomes" id="UP000185628"/>
    </source>
</evidence>
<dbReference type="SUPFAM" id="SSF51735">
    <property type="entry name" value="NAD(P)-binding Rossmann-fold domains"/>
    <property type="match status" value="1"/>
</dbReference>
<dbReference type="InterPro" id="IPR002347">
    <property type="entry name" value="SDR_fam"/>
</dbReference>
<dbReference type="PRINTS" id="PR00081">
    <property type="entry name" value="GDHRDH"/>
</dbReference>
<organism evidence="4 5">
    <name type="scientific">Bowdeniella nasicola</name>
    <dbReference type="NCBI Taxonomy" id="208480"/>
    <lineage>
        <taxon>Bacteria</taxon>
        <taxon>Bacillati</taxon>
        <taxon>Actinomycetota</taxon>
        <taxon>Actinomycetes</taxon>
        <taxon>Actinomycetales</taxon>
        <taxon>Actinomycetaceae</taxon>
        <taxon>Bowdeniella</taxon>
    </lineage>
</organism>
<dbReference type="Gene3D" id="3.40.50.720">
    <property type="entry name" value="NAD(P)-binding Rossmann-like Domain"/>
    <property type="match status" value="1"/>
</dbReference>
<feature type="region of interest" description="Disordered" evidence="3">
    <location>
        <begin position="573"/>
        <end position="594"/>
    </location>
</feature>
<dbReference type="Proteomes" id="UP000185628">
    <property type="component" value="Unassembled WGS sequence"/>
</dbReference>
<sequence length="594" mass="64392">MSPTGSGPARPLDVARRGTALITGASSGLGTEFAWQLAAVGHDLVIVARRDERLAQLKNELEQVAGITVEVIVADLATADGRAQVVERLRDESAPIGLLVNNAGFGLGQRFIGGSLERENEAIEVMIRAVMELSHAAATAMIPRGRGAILNVSSMVAQTAMGTYAAAKAWVKTFTEALAGELEGTGVTATAVSPGLVRTEFHSASGMKESAWPEFGWLDAEDVVADALAAVRRGAVHTTPSLRYKSLQGIMKLAPRALVRKIGGPKMWERAIGDKSATVSLADLYDVEGVEQNAAERAMFSRIHPADPTEGSWLKDAVGAAVGFTPATLLGRRFERYVQVRFAIEKAWVCEKDNHTWVGETLPWEDPYADLDDEYAPSRNPSDWEETYERRGLNRSQWLALGEYLAAASSPLTVGYWEGYGGFTASDTPPSLVDRVVSLVCGQPPRSRAMLTWAPEGGGDERDEWDAEVAESMRAAALGELPRSLRDGAKLELPDRSHILLTFDDWDALSTYVGWGHFGPWYPNLMWPADRRWALAMDVDSGSVIIGCNEALAERLVADERLYAEAIGVDETALGDIDPGDPTRDPMLEEDDLD</sequence>
<comment type="similarity">
    <text evidence="1">Belongs to the short-chain dehydrogenases/reductases (SDR) family.</text>
</comment>
<evidence type="ECO:0000256" key="1">
    <source>
        <dbReference type="ARBA" id="ARBA00006484"/>
    </source>
</evidence>
<evidence type="ECO:0000313" key="4">
    <source>
        <dbReference type="EMBL" id="OKL53377.1"/>
    </source>
</evidence>
<dbReference type="CDD" id="cd05233">
    <property type="entry name" value="SDR_c"/>
    <property type="match status" value="1"/>
</dbReference>
<dbReference type="OrthoDB" id="9797538at2"/>
<dbReference type="PRINTS" id="PR00080">
    <property type="entry name" value="SDRFAMILY"/>
</dbReference>
<dbReference type="GO" id="GO:0016491">
    <property type="term" value="F:oxidoreductase activity"/>
    <property type="evidence" value="ECO:0007669"/>
    <property type="project" value="UniProtKB-KW"/>
</dbReference>
<dbReference type="GO" id="GO:0016020">
    <property type="term" value="C:membrane"/>
    <property type="evidence" value="ECO:0007669"/>
    <property type="project" value="TreeGrafter"/>
</dbReference>
<comment type="caution">
    <text evidence="4">The sequence shown here is derived from an EMBL/GenBank/DDBJ whole genome shotgun (WGS) entry which is preliminary data.</text>
</comment>
<reference evidence="5" key="1">
    <citation type="submission" date="2016-12" db="EMBL/GenBank/DDBJ databases">
        <authorList>
            <person name="Meng X."/>
        </authorList>
    </citation>
    <scope>NUCLEOTIDE SEQUENCE [LARGE SCALE GENOMIC DNA]</scope>
    <source>
        <strain evidence="5">DSM 19116</strain>
    </source>
</reference>
<name>A0A1Q5Q0P4_9ACTO</name>
<dbReference type="Pfam" id="PF00106">
    <property type="entry name" value="adh_short"/>
    <property type="match status" value="1"/>
</dbReference>
<gene>
    <name evidence="4" type="ORF">BSZ39_09845</name>
</gene>